<accession>A0A848DH77</accession>
<dbReference type="GO" id="GO:0071949">
    <property type="term" value="F:FAD binding"/>
    <property type="evidence" value="ECO:0007669"/>
    <property type="project" value="InterPro"/>
</dbReference>
<dbReference type="InterPro" id="IPR051312">
    <property type="entry name" value="Diverse_Substr_Oxidored"/>
</dbReference>
<evidence type="ECO:0000256" key="3">
    <source>
        <dbReference type="ARBA" id="ARBA00023002"/>
    </source>
</evidence>
<dbReference type="RefSeq" id="WP_169412640.1">
    <property type="nucleotide sequence ID" value="NZ_JAAXKZ010000029.1"/>
</dbReference>
<dbReference type="InterPro" id="IPR002346">
    <property type="entry name" value="Mopterin_DH_FAD-bd"/>
</dbReference>
<dbReference type="PROSITE" id="PS51387">
    <property type="entry name" value="FAD_PCMH"/>
    <property type="match status" value="1"/>
</dbReference>
<dbReference type="AlphaFoldDB" id="A0A848DH77"/>
<keyword evidence="6" id="KW-1185">Reference proteome</keyword>
<dbReference type="InterPro" id="IPR016169">
    <property type="entry name" value="FAD-bd_PCMH_sub2"/>
</dbReference>
<dbReference type="SUPFAM" id="SSF55447">
    <property type="entry name" value="CO dehydrogenase flavoprotein C-terminal domain-like"/>
    <property type="match status" value="1"/>
</dbReference>
<gene>
    <name evidence="5" type="ORF">HF519_10575</name>
</gene>
<dbReference type="SUPFAM" id="SSF56176">
    <property type="entry name" value="FAD-binding/transporter-associated domain-like"/>
    <property type="match status" value="1"/>
</dbReference>
<organism evidence="5 6">
    <name type="scientific">Pseudonocardia bannensis</name>
    <dbReference type="NCBI Taxonomy" id="630973"/>
    <lineage>
        <taxon>Bacteria</taxon>
        <taxon>Bacillati</taxon>
        <taxon>Actinomycetota</taxon>
        <taxon>Actinomycetes</taxon>
        <taxon>Pseudonocardiales</taxon>
        <taxon>Pseudonocardiaceae</taxon>
        <taxon>Pseudonocardia</taxon>
    </lineage>
</organism>
<dbReference type="InterPro" id="IPR016167">
    <property type="entry name" value="FAD-bd_PCMH_sub1"/>
</dbReference>
<dbReference type="Gene3D" id="3.30.465.10">
    <property type="match status" value="1"/>
</dbReference>
<dbReference type="SMART" id="SM01092">
    <property type="entry name" value="CO_deh_flav_C"/>
    <property type="match status" value="1"/>
</dbReference>
<dbReference type="Pfam" id="PF00941">
    <property type="entry name" value="FAD_binding_5"/>
    <property type="match status" value="1"/>
</dbReference>
<evidence type="ECO:0000256" key="2">
    <source>
        <dbReference type="ARBA" id="ARBA00022827"/>
    </source>
</evidence>
<comment type="caution">
    <text evidence="5">The sequence shown here is derived from an EMBL/GenBank/DDBJ whole genome shotgun (WGS) entry which is preliminary data.</text>
</comment>
<dbReference type="Gene3D" id="3.30.390.50">
    <property type="entry name" value="CO dehydrogenase flavoprotein, C-terminal domain"/>
    <property type="match status" value="1"/>
</dbReference>
<keyword evidence="1" id="KW-0285">Flavoprotein</keyword>
<dbReference type="PANTHER" id="PTHR42659">
    <property type="entry name" value="XANTHINE DEHYDROGENASE SUBUNIT C-RELATED"/>
    <property type="match status" value="1"/>
</dbReference>
<keyword evidence="2" id="KW-0274">FAD</keyword>
<evidence type="ECO:0000259" key="4">
    <source>
        <dbReference type="PROSITE" id="PS51387"/>
    </source>
</evidence>
<evidence type="ECO:0000256" key="1">
    <source>
        <dbReference type="ARBA" id="ARBA00022630"/>
    </source>
</evidence>
<feature type="domain" description="FAD-binding PCMH-type" evidence="4">
    <location>
        <begin position="1"/>
        <end position="176"/>
    </location>
</feature>
<sequence length="286" mass="30099">MKPASFKYACPTSVQEAVGLLQHFGDDAKVLAGGQSLVPMMNGRLAQPDVLIDINQIAELRVLEVNGGLRIGAGVRQRTALESPDVQRVVPVIAEALRHVGHVGIRARGTVGGSIAHADPAAELPTIMLALDATMTVTGAGGQRTVPAEEFFRGVFTTAVEYDELLTGVHVAVPGPASRSAFVEVSRRRGDFALVGAAVSLELIDGAARRVRIALSGVADRPVLAHRAQEFLEGRDPHDPVVREEAGRLAAADLDPASDIHAPGSYRKKVSAVLVKRALSNAVNGE</sequence>
<dbReference type="EMBL" id="JAAXKZ010000029">
    <property type="protein sequence ID" value="NMH92007.1"/>
    <property type="molecule type" value="Genomic_DNA"/>
</dbReference>
<name>A0A848DH77_9PSEU</name>
<dbReference type="Proteomes" id="UP000586918">
    <property type="component" value="Unassembled WGS sequence"/>
</dbReference>
<keyword evidence="3" id="KW-0560">Oxidoreductase</keyword>
<protein>
    <submittedName>
        <fullName evidence="5">Xanthine dehydrogenase family protein subunit M</fullName>
    </submittedName>
</protein>
<dbReference type="Pfam" id="PF03450">
    <property type="entry name" value="CO_deh_flav_C"/>
    <property type="match status" value="1"/>
</dbReference>
<dbReference type="InterPro" id="IPR036318">
    <property type="entry name" value="FAD-bd_PCMH-like_sf"/>
</dbReference>
<dbReference type="GO" id="GO:0016491">
    <property type="term" value="F:oxidoreductase activity"/>
    <property type="evidence" value="ECO:0007669"/>
    <property type="project" value="UniProtKB-KW"/>
</dbReference>
<dbReference type="PANTHER" id="PTHR42659:SF2">
    <property type="entry name" value="XANTHINE DEHYDROGENASE SUBUNIT C-RELATED"/>
    <property type="match status" value="1"/>
</dbReference>
<dbReference type="InterPro" id="IPR005107">
    <property type="entry name" value="CO_DH_flav_C"/>
</dbReference>
<reference evidence="5 6" key="1">
    <citation type="submission" date="2020-04" db="EMBL/GenBank/DDBJ databases">
        <authorList>
            <person name="Klaysubun C."/>
            <person name="Duangmal K."/>
            <person name="Lipun K."/>
        </authorList>
    </citation>
    <scope>NUCLEOTIDE SEQUENCE [LARGE SCALE GENOMIC DNA]</scope>
    <source>
        <strain evidence="5 6">DSM 45300</strain>
    </source>
</reference>
<dbReference type="InterPro" id="IPR036683">
    <property type="entry name" value="CO_DH_flav_C_dom_sf"/>
</dbReference>
<dbReference type="Gene3D" id="3.30.43.10">
    <property type="entry name" value="Uridine Diphospho-n-acetylenolpyruvylglucosamine Reductase, domain 2"/>
    <property type="match status" value="1"/>
</dbReference>
<evidence type="ECO:0000313" key="5">
    <source>
        <dbReference type="EMBL" id="NMH92007.1"/>
    </source>
</evidence>
<evidence type="ECO:0000313" key="6">
    <source>
        <dbReference type="Proteomes" id="UP000586918"/>
    </source>
</evidence>
<proteinExistence type="predicted"/>
<dbReference type="InterPro" id="IPR016166">
    <property type="entry name" value="FAD-bd_PCMH"/>
</dbReference>